<evidence type="ECO:0000256" key="5">
    <source>
        <dbReference type="SAM" id="Phobius"/>
    </source>
</evidence>
<dbReference type="Proteomes" id="UP000646365">
    <property type="component" value="Unassembled WGS sequence"/>
</dbReference>
<name>A0A8J2YSL3_9PROT</name>
<dbReference type="PANTHER" id="PTHR11863">
    <property type="entry name" value="STEROL DESATURASE"/>
    <property type="match status" value="1"/>
</dbReference>
<keyword evidence="3 5" id="KW-1133">Transmembrane helix</keyword>
<evidence type="ECO:0000313" key="7">
    <source>
        <dbReference type="EMBL" id="GGF14360.1"/>
    </source>
</evidence>
<evidence type="ECO:0000256" key="4">
    <source>
        <dbReference type="ARBA" id="ARBA00023136"/>
    </source>
</evidence>
<gene>
    <name evidence="7" type="ORF">GCM10011611_20190</name>
</gene>
<organism evidence="7 8">
    <name type="scientific">Aliidongia dinghuensis</name>
    <dbReference type="NCBI Taxonomy" id="1867774"/>
    <lineage>
        <taxon>Bacteria</taxon>
        <taxon>Pseudomonadati</taxon>
        <taxon>Pseudomonadota</taxon>
        <taxon>Alphaproteobacteria</taxon>
        <taxon>Rhodospirillales</taxon>
        <taxon>Dongiaceae</taxon>
        <taxon>Aliidongia</taxon>
    </lineage>
</organism>
<reference evidence="7" key="1">
    <citation type="journal article" date="2014" name="Int. J. Syst. Evol. Microbiol.">
        <title>Complete genome sequence of Corynebacterium casei LMG S-19264T (=DSM 44701T), isolated from a smear-ripened cheese.</title>
        <authorList>
            <consortium name="US DOE Joint Genome Institute (JGI-PGF)"/>
            <person name="Walter F."/>
            <person name="Albersmeier A."/>
            <person name="Kalinowski J."/>
            <person name="Ruckert C."/>
        </authorList>
    </citation>
    <scope>NUCLEOTIDE SEQUENCE</scope>
    <source>
        <strain evidence="7">CGMCC 1.15725</strain>
    </source>
</reference>
<sequence length="310" mass="34786">MTFDMETIRIAVATISLALALVLIARRLEKSFPIEPNQPRAEVWLDYKLVAASVLIPYVLSSATAFSSSAILSAAGGGFFHLRADGWWLAPSLVVYILAADLYRYWMHRLSHMIPALWQIHSFHHSAEAVTFVTGARHHWLDRVLNDAFFPFFPIVFQTPPEIVLIGNFIYFLPDGCAHLNVKFSLGRFVMWINSPQYHRIHHSTQPEHFNKNFAPLLPLWDIVFGTAWRPAKDEFPSTGLAGGEKPRTVWEGVVWPFRILFRSKTSERQSAFRSVDWATSNALVCVTARDGAAAGADAGEPSARRGNGP</sequence>
<keyword evidence="8" id="KW-1185">Reference proteome</keyword>
<feature type="transmembrane region" description="Helical" evidence="5">
    <location>
        <begin position="49"/>
        <end position="75"/>
    </location>
</feature>
<dbReference type="GO" id="GO:0008610">
    <property type="term" value="P:lipid biosynthetic process"/>
    <property type="evidence" value="ECO:0007669"/>
    <property type="project" value="InterPro"/>
</dbReference>
<dbReference type="GO" id="GO:0005506">
    <property type="term" value="F:iron ion binding"/>
    <property type="evidence" value="ECO:0007669"/>
    <property type="project" value="InterPro"/>
</dbReference>
<dbReference type="GO" id="GO:0016491">
    <property type="term" value="F:oxidoreductase activity"/>
    <property type="evidence" value="ECO:0007669"/>
    <property type="project" value="InterPro"/>
</dbReference>
<feature type="domain" description="Fatty acid hydroxylase" evidence="6">
    <location>
        <begin position="94"/>
        <end position="227"/>
    </location>
</feature>
<keyword evidence="2 5" id="KW-0812">Transmembrane</keyword>
<comment type="caution">
    <text evidence="7">The sequence shown here is derived from an EMBL/GenBank/DDBJ whole genome shotgun (WGS) entry which is preliminary data.</text>
</comment>
<dbReference type="AlphaFoldDB" id="A0A8J2YSL3"/>
<comment type="subcellular location">
    <subcellularLocation>
        <location evidence="1">Membrane</location>
    </subcellularLocation>
</comment>
<evidence type="ECO:0000256" key="1">
    <source>
        <dbReference type="ARBA" id="ARBA00004370"/>
    </source>
</evidence>
<evidence type="ECO:0000313" key="8">
    <source>
        <dbReference type="Proteomes" id="UP000646365"/>
    </source>
</evidence>
<dbReference type="InterPro" id="IPR050307">
    <property type="entry name" value="Sterol_Desaturase_Related"/>
</dbReference>
<dbReference type="InterPro" id="IPR006694">
    <property type="entry name" value="Fatty_acid_hydroxylase"/>
</dbReference>
<keyword evidence="4 5" id="KW-0472">Membrane</keyword>
<dbReference type="EMBL" id="BMJQ01000004">
    <property type="protein sequence ID" value="GGF14360.1"/>
    <property type="molecule type" value="Genomic_DNA"/>
</dbReference>
<reference evidence="7" key="2">
    <citation type="submission" date="2020-09" db="EMBL/GenBank/DDBJ databases">
        <authorList>
            <person name="Sun Q."/>
            <person name="Zhou Y."/>
        </authorList>
    </citation>
    <scope>NUCLEOTIDE SEQUENCE</scope>
    <source>
        <strain evidence="7">CGMCC 1.15725</strain>
    </source>
</reference>
<proteinExistence type="predicted"/>
<evidence type="ECO:0000259" key="6">
    <source>
        <dbReference type="Pfam" id="PF04116"/>
    </source>
</evidence>
<feature type="transmembrane region" description="Helical" evidence="5">
    <location>
        <begin position="87"/>
        <end position="106"/>
    </location>
</feature>
<protein>
    <recommendedName>
        <fullName evidence="6">Fatty acid hydroxylase domain-containing protein</fullName>
    </recommendedName>
</protein>
<evidence type="ECO:0000256" key="3">
    <source>
        <dbReference type="ARBA" id="ARBA00022989"/>
    </source>
</evidence>
<evidence type="ECO:0000256" key="2">
    <source>
        <dbReference type="ARBA" id="ARBA00022692"/>
    </source>
</evidence>
<dbReference type="GO" id="GO:0016020">
    <property type="term" value="C:membrane"/>
    <property type="evidence" value="ECO:0007669"/>
    <property type="project" value="UniProtKB-SubCell"/>
</dbReference>
<dbReference type="Pfam" id="PF04116">
    <property type="entry name" value="FA_hydroxylase"/>
    <property type="match status" value="1"/>
</dbReference>
<accession>A0A8J2YSL3</accession>
<feature type="transmembrane region" description="Helical" evidence="5">
    <location>
        <begin position="6"/>
        <end position="28"/>
    </location>
</feature>